<dbReference type="Proteomes" id="UP000011944">
    <property type="component" value="Unassembled WGS sequence"/>
</dbReference>
<gene>
    <name evidence="1" type="ORF">CFSAN001627_03540</name>
</gene>
<evidence type="ECO:0000313" key="1">
    <source>
        <dbReference type="EMBL" id="EKN42959.1"/>
    </source>
</evidence>
<sequence length="178" mass="19657">MKEIVRTFQMIKQNLKEEIVCSLLGRINAVNSDETVDVEIMHTDNETKEPLPVMPSIPLINICFGNLSIQGVPQIGQWVLVTVIDYDIDNIMLGSTLKNNASERMHNLNDAMAIPIGFKTLNGGEIRVGNTKASITINDKGEINIDSPKVTIGGNKATRPVIYADGDNYKQSTNLFVR</sequence>
<dbReference type="Gene3D" id="2.40.50.230">
    <property type="entry name" value="Gp5 N-terminal domain"/>
    <property type="match status" value="1"/>
</dbReference>
<name>M1ZYW9_CLOBO</name>
<reference evidence="1 2" key="1">
    <citation type="submission" date="2012-10" db="EMBL/GenBank/DDBJ databases">
        <authorList>
            <person name="Strain E.A."/>
            <person name="Brown E."/>
            <person name="Allard M.W."/>
            <person name="Gonzalez-Escalona N."/>
            <person name="Timme R."/>
        </authorList>
    </citation>
    <scope>NUCLEOTIDE SEQUENCE [LARGE SCALE GENOMIC DNA]</scope>
    <source>
        <strain evidence="1 2">CFSAN001627</strain>
    </source>
</reference>
<organism evidence="1 2">
    <name type="scientific">Clostridium botulinum CFSAN001627</name>
    <dbReference type="NCBI Taxonomy" id="1232189"/>
    <lineage>
        <taxon>Bacteria</taxon>
        <taxon>Bacillati</taxon>
        <taxon>Bacillota</taxon>
        <taxon>Clostridia</taxon>
        <taxon>Eubacteriales</taxon>
        <taxon>Clostridiaceae</taxon>
        <taxon>Clostridium</taxon>
    </lineage>
</organism>
<reference evidence="1 2" key="2">
    <citation type="submission" date="2013-03" db="EMBL/GenBank/DDBJ databases">
        <title>Diversity in Clostridium botulinum.</title>
        <authorList>
            <person name="Timme R.E."/>
            <person name="Allard M."/>
            <person name="Luo Y."/>
            <person name="Strain E."/>
            <person name="Gonzalez-Escalona N."/>
            <person name="Brown E."/>
        </authorList>
    </citation>
    <scope>NUCLEOTIDE SEQUENCE [LARGE SCALE GENOMIC DNA]</scope>
    <source>
        <strain evidence="1 2">CFSAN001627</strain>
    </source>
</reference>
<protein>
    <submittedName>
        <fullName evidence="1">Uncharacterized protein</fullName>
    </submittedName>
</protein>
<dbReference type="AlphaFoldDB" id="M1ZYW9"/>
<evidence type="ECO:0000313" key="2">
    <source>
        <dbReference type="Proteomes" id="UP000011944"/>
    </source>
</evidence>
<accession>M1ZYW9</accession>
<dbReference type="EMBL" id="AMXI01000197">
    <property type="protein sequence ID" value="EKN42959.1"/>
    <property type="molecule type" value="Genomic_DNA"/>
</dbReference>
<dbReference type="InterPro" id="IPR037026">
    <property type="entry name" value="Vgr_OB-fold_dom_sf"/>
</dbReference>
<dbReference type="PATRIC" id="fig|1232189.3.peg.576"/>
<proteinExistence type="predicted"/>
<comment type="caution">
    <text evidence="1">The sequence shown here is derived from an EMBL/GenBank/DDBJ whole genome shotgun (WGS) entry which is preliminary data.</text>
</comment>